<dbReference type="Pfam" id="PF18765">
    <property type="entry name" value="Polbeta"/>
    <property type="match status" value="1"/>
</dbReference>
<name>A0ABY4LA14_9BACT</name>
<keyword evidence="3" id="KW-1185">Reference proteome</keyword>
<dbReference type="InterPro" id="IPR052548">
    <property type="entry name" value="Type_VII_TA_antitoxin"/>
</dbReference>
<dbReference type="SUPFAM" id="SSF81301">
    <property type="entry name" value="Nucleotidyltransferase"/>
    <property type="match status" value="1"/>
</dbReference>
<organism evidence="2 3">
    <name type="scientific">Geomonas paludis</name>
    <dbReference type="NCBI Taxonomy" id="2740185"/>
    <lineage>
        <taxon>Bacteria</taxon>
        <taxon>Pseudomonadati</taxon>
        <taxon>Thermodesulfobacteriota</taxon>
        <taxon>Desulfuromonadia</taxon>
        <taxon>Geobacterales</taxon>
        <taxon>Geobacteraceae</taxon>
        <taxon>Geomonas</taxon>
    </lineage>
</organism>
<dbReference type="EMBL" id="CP096574">
    <property type="protein sequence ID" value="UPU34782.1"/>
    <property type="molecule type" value="Genomic_DNA"/>
</dbReference>
<evidence type="ECO:0000313" key="3">
    <source>
        <dbReference type="Proteomes" id="UP000831485"/>
    </source>
</evidence>
<protein>
    <submittedName>
        <fullName evidence="2">Nucleotidyltransferase domain-containing protein</fullName>
    </submittedName>
</protein>
<feature type="domain" description="Polymerase beta nucleotidyltransferase" evidence="1">
    <location>
        <begin position="13"/>
        <end position="102"/>
    </location>
</feature>
<proteinExistence type="predicted"/>
<sequence>MLSDSGLKEATIEKICTVFSRYPEIEEVILYGSRAMGRYRNGSDIDLTMVGEGVTHALQLKIENELDDLLLPYKIDLSVLTAIDNAGLLAHIDRVGKVFYHRT</sequence>
<dbReference type="CDD" id="cd05403">
    <property type="entry name" value="NT_KNTase_like"/>
    <property type="match status" value="1"/>
</dbReference>
<dbReference type="InterPro" id="IPR041633">
    <property type="entry name" value="Polbeta"/>
</dbReference>
<accession>A0ABY4LA14</accession>
<dbReference type="PANTHER" id="PTHR33933">
    <property type="entry name" value="NUCLEOTIDYLTRANSFERASE"/>
    <property type="match status" value="1"/>
</dbReference>
<gene>
    <name evidence="2" type="ORF">M1B72_15170</name>
</gene>
<dbReference type="Proteomes" id="UP000831485">
    <property type="component" value="Chromosome"/>
</dbReference>
<evidence type="ECO:0000313" key="2">
    <source>
        <dbReference type="EMBL" id="UPU34782.1"/>
    </source>
</evidence>
<dbReference type="PANTHER" id="PTHR33933:SF1">
    <property type="entry name" value="PROTEIN ADENYLYLTRANSFERASE MNTA-RELATED"/>
    <property type="match status" value="1"/>
</dbReference>
<dbReference type="InterPro" id="IPR043519">
    <property type="entry name" value="NT_sf"/>
</dbReference>
<dbReference type="Gene3D" id="3.30.460.10">
    <property type="entry name" value="Beta Polymerase, domain 2"/>
    <property type="match status" value="1"/>
</dbReference>
<evidence type="ECO:0000259" key="1">
    <source>
        <dbReference type="Pfam" id="PF18765"/>
    </source>
</evidence>
<reference evidence="2" key="1">
    <citation type="submission" date="2022-04" db="EMBL/GenBank/DDBJ databases">
        <authorList>
            <person name="Liu G."/>
        </authorList>
    </citation>
    <scope>NUCLEOTIDE SEQUENCE</scope>
    <source>
        <strain evidence="2">RG22</strain>
    </source>
</reference>
<dbReference type="RefSeq" id="WP_248646472.1">
    <property type="nucleotide sequence ID" value="NZ_CP096574.1"/>
</dbReference>